<accession>A0A2S7SYD3</accession>
<organism evidence="2 3">
    <name type="scientific">Flavipsychrobacter stenotrophus</name>
    <dbReference type="NCBI Taxonomy" id="2077091"/>
    <lineage>
        <taxon>Bacteria</taxon>
        <taxon>Pseudomonadati</taxon>
        <taxon>Bacteroidota</taxon>
        <taxon>Chitinophagia</taxon>
        <taxon>Chitinophagales</taxon>
        <taxon>Chitinophagaceae</taxon>
        <taxon>Flavipsychrobacter</taxon>
    </lineage>
</organism>
<evidence type="ECO:0000313" key="2">
    <source>
        <dbReference type="EMBL" id="PQJ11536.1"/>
    </source>
</evidence>
<proteinExistence type="predicted"/>
<evidence type="ECO:0000313" key="3">
    <source>
        <dbReference type="Proteomes" id="UP000239872"/>
    </source>
</evidence>
<keyword evidence="1" id="KW-1133">Transmembrane helix</keyword>
<gene>
    <name evidence="2" type="ORF">CJD36_006970</name>
</gene>
<comment type="caution">
    <text evidence="2">The sequence shown here is derived from an EMBL/GenBank/DDBJ whole genome shotgun (WGS) entry which is preliminary data.</text>
</comment>
<feature type="transmembrane region" description="Helical" evidence="1">
    <location>
        <begin position="58"/>
        <end position="77"/>
    </location>
</feature>
<protein>
    <submittedName>
        <fullName evidence="2">Uncharacterized protein</fullName>
    </submittedName>
</protein>
<evidence type="ECO:0000256" key="1">
    <source>
        <dbReference type="SAM" id="Phobius"/>
    </source>
</evidence>
<feature type="transmembrane region" description="Helical" evidence="1">
    <location>
        <begin position="27"/>
        <end position="46"/>
    </location>
</feature>
<dbReference type="AlphaFoldDB" id="A0A2S7SYD3"/>
<feature type="transmembrane region" description="Helical" evidence="1">
    <location>
        <begin position="113"/>
        <end position="138"/>
    </location>
</feature>
<feature type="transmembrane region" description="Helical" evidence="1">
    <location>
        <begin position="84"/>
        <end position="107"/>
    </location>
</feature>
<dbReference type="Proteomes" id="UP000239872">
    <property type="component" value="Unassembled WGS sequence"/>
</dbReference>
<keyword evidence="3" id="KW-1185">Reference proteome</keyword>
<dbReference type="RefSeq" id="WP_105038416.1">
    <property type="nucleotide sequence ID" value="NZ_PPSL01000002.1"/>
</dbReference>
<dbReference type="EMBL" id="PPSL01000002">
    <property type="protein sequence ID" value="PQJ11536.1"/>
    <property type="molecule type" value="Genomic_DNA"/>
</dbReference>
<reference evidence="2 3" key="1">
    <citation type="submission" date="2018-01" db="EMBL/GenBank/DDBJ databases">
        <title>A novel member of the phylum Bacteroidetes isolated from glacier ice.</title>
        <authorList>
            <person name="Liu Q."/>
            <person name="Xin Y.-H."/>
        </authorList>
    </citation>
    <scope>NUCLEOTIDE SEQUENCE [LARGE SCALE GENOMIC DNA]</scope>
    <source>
        <strain evidence="2 3">RB1R16</strain>
    </source>
</reference>
<keyword evidence="1" id="KW-0812">Transmembrane</keyword>
<keyword evidence="1" id="KW-0472">Membrane</keyword>
<name>A0A2S7SYD3_9BACT</name>
<sequence length="149" mass="16553">MDIFEEKEEEQKLLLKKYNRQINATRIITFGMALMAMVGAIISMSISAKFGYSNSSAIWLQIGVLAVVLLIVGLSYVKPFIPLVLLTSFTLFGALAYSITVVTTMIYGSTSPGLVAILSILVQLVINVFMIKGTIAAWKWQRLRKEMIN</sequence>